<evidence type="ECO:0008006" key="4">
    <source>
        <dbReference type="Google" id="ProtNLM"/>
    </source>
</evidence>
<feature type="region of interest" description="Disordered" evidence="1">
    <location>
        <begin position="131"/>
        <end position="184"/>
    </location>
</feature>
<keyword evidence="2" id="KW-0812">Transmembrane</keyword>
<proteinExistence type="predicted"/>
<gene>
    <name evidence="3" type="ORF">SDC9_07635</name>
</gene>
<evidence type="ECO:0000256" key="1">
    <source>
        <dbReference type="SAM" id="MobiDB-lite"/>
    </source>
</evidence>
<accession>A0A644T5J0</accession>
<evidence type="ECO:0000313" key="3">
    <source>
        <dbReference type="EMBL" id="MPL62039.1"/>
    </source>
</evidence>
<feature type="region of interest" description="Disordered" evidence="1">
    <location>
        <begin position="98"/>
        <end position="117"/>
    </location>
</feature>
<feature type="transmembrane region" description="Helical" evidence="2">
    <location>
        <begin position="217"/>
        <end position="234"/>
    </location>
</feature>
<feature type="region of interest" description="Disordered" evidence="1">
    <location>
        <begin position="30"/>
        <end position="74"/>
    </location>
</feature>
<dbReference type="AlphaFoldDB" id="A0A644T5J0"/>
<feature type="compositionally biased region" description="Polar residues" evidence="1">
    <location>
        <begin position="98"/>
        <end position="114"/>
    </location>
</feature>
<protein>
    <recommendedName>
        <fullName evidence="4">Zinc-ribbon domain-containing protein</fullName>
    </recommendedName>
</protein>
<feature type="compositionally biased region" description="Basic and acidic residues" evidence="1">
    <location>
        <begin position="32"/>
        <end position="46"/>
    </location>
</feature>
<keyword evidence="2" id="KW-1133">Transmembrane helix</keyword>
<evidence type="ECO:0000256" key="2">
    <source>
        <dbReference type="SAM" id="Phobius"/>
    </source>
</evidence>
<feature type="compositionally biased region" description="Low complexity" evidence="1">
    <location>
        <begin position="137"/>
        <end position="173"/>
    </location>
</feature>
<keyword evidence="2" id="KW-0472">Membrane</keyword>
<name>A0A644T5J0_9ZZZZ</name>
<sequence length="261" mass="29494">MVYCRYCGTQNKDGTLKCINCGKPLSLMPNDSQKDSIHSSSRDHHSIGNNHGDNSSTHNESINPNISNHHRSPIKDRYMKNDQELNNFENRSNINYESKQSMNQGANGFNNQSYGHRRENQNQNYQNSINSHKETLNDNNGNRGYINNLSENNSQNLDNNLENSNNLNNNINSGYYSQNRPRESVKQNKNSVEWDVIIATALMVIILTAILQRVFPSIAIFISLLIGLIYILIATKSKSTLFKAIPLAILAILAISAYFSI</sequence>
<organism evidence="3">
    <name type="scientific">bioreactor metagenome</name>
    <dbReference type="NCBI Taxonomy" id="1076179"/>
    <lineage>
        <taxon>unclassified sequences</taxon>
        <taxon>metagenomes</taxon>
        <taxon>ecological metagenomes</taxon>
    </lineage>
</organism>
<reference evidence="3" key="1">
    <citation type="submission" date="2019-08" db="EMBL/GenBank/DDBJ databases">
        <authorList>
            <person name="Kucharzyk K."/>
            <person name="Murdoch R.W."/>
            <person name="Higgins S."/>
            <person name="Loffler F."/>
        </authorList>
    </citation>
    <scope>NUCLEOTIDE SEQUENCE</scope>
</reference>
<feature type="transmembrane region" description="Helical" evidence="2">
    <location>
        <begin position="192"/>
        <end position="211"/>
    </location>
</feature>
<comment type="caution">
    <text evidence="3">The sequence shown here is derived from an EMBL/GenBank/DDBJ whole genome shotgun (WGS) entry which is preliminary data.</text>
</comment>
<feature type="transmembrane region" description="Helical" evidence="2">
    <location>
        <begin position="241"/>
        <end position="259"/>
    </location>
</feature>
<dbReference type="EMBL" id="VSSQ01000016">
    <property type="protein sequence ID" value="MPL62039.1"/>
    <property type="molecule type" value="Genomic_DNA"/>
</dbReference>
<feature type="compositionally biased region" description="Polar residues" evidence="1">
    <location>
        <begin position="48"/>
        <end position="67"/>
    </location>
</feature>